<evidence type="ECO:0000256" key="1">
    <source>
        <dbReference type="SAM" id="MobiDB-lite"/>
    </source>
</evidence>
<dbReference type="Proteomes" id="UP000015106">
    <property type="component" value="Chromosome 3"/>
</dbReference>
<name>A0A8R7TQ76_TRIUA</name>
<evidence type="ECO:0000313" key="3">
    <source>
        <dbReference type="Proteomes" id="UP000015106"/>
    </source>
</evidence>
<evidence type="ECO:0000313" key="2">
    <source>
        <dbReference type="EnsemblPlants" id="TuG1812G0300000401.01.T01.cds241781"/>
    </source>
</evidence>
<reference evidence="3" key="1">
    <citation type="journal article" date="2013" name="Nature">
        <title>Draft genome of the wheat A-genome progenitor Triticum urartu.</title>
        <authorList>
            <person name="Ling H.Q."/>
            <person name="Zhao S."/>
            <person name="Liu D."/>
            <person name="Wang J."/>
            <person name="Sun H."/>
            <person name="Zhang C."/>
            <person name="Fan H."/>
            <person name="Li D."/>
            <person name="Dong L."/>
            <person name="Tao Y."/>
            <person name="Gao C."/>
            <person name="Wu H."/>
            <person name="Li Y."/>
            <person name="Cui Y."/>
            <person name="Guo X."/>
            <person name="Zheng S."/>
            <person name="Wang B."/>
            <person name="Yu K."/>
            <person name="Liang Q."/>
            <person name="Yang W."/>
            <person name="Lou X."/>
            <person name="Chen J."/>
            <person name="Feng M."/>
            <person name="Jian J."/>
            <person name="Zhang X."/>
            <person name="Luo G."/>
            <person name="Jiang Y."/>
            <person name="Liu J."/>
            <person name="Wang Z."/>
            <person name="Sha Y."/>
            <person name="Zhang B."/>
            <person name="Wu H."/>
            <person name="Tang D."/>
            <person name="Shen Q."/>
            <person name="Xue P."/>
            <person name="Zou S."/>
            <person name="Wang X."/>
            <person name="Liu X."/>
            <person name="Wang F."/>
            <person name="Yang Y."/>
            <person name="An X."/>
            <person name="Dong Z."/>
            <person name="Zhang K."/>
            <person name="Zhang X."/>
            <person name="Luo M.C."/>
            <person name="Dvorak J."/>
            <person name="Tong Y."/>
            <person name="Wang J."/>
            <person name="Yang H."/>
            <person name="Li Z."/>
            <person name="Wang D."/>
            <person name="Zhang A."/>
            <person name="Wang J."/>
        </authorList>
    </citation>
    <scope>NUCLEOTIDE SEQUENCE</scope>
    <source>
        <strain evidence="3">cv. G1812</strain>
    </source>
</reference>
<proteinExistence type="predicted"/>
<organism evidence="2 3">
    <name type="scientific">Triticum urartu</name>
    <name type="common">Red wild einkorn</name>
    <name type="synonym">Crithodium urartu</name>
    <dbReference type="NCBI Taxonomy" id="4572"/>
    <lineage>
        <taxon>Eukaryota</taxon>
        <taxon>Viridiplantae</taxon>
        <taxon>Streptophyta</taxon>
        <taxon>Embryophyta</taxon>
        <taxon>Tracheophyta</taxon>
        <taxon>Spermatophyta</taxon>
        <taxon>Magnoliopsida</taxon>
        <taxon>Liliopsida</taxon>
        <taxon>Poales</taxon>
        <taxon>Poaceae</taxon>
        <taxon>BOP clade</taxon>
        <taxon>Pooideae</taxon>
        <taxon>Triticodae</taxon>
        <taxon>Triticeae</taxon>
        <taxon>Triticinae</taxon>
        <taxon>Triticum</taxon>
    </lineage>
</organism>
<reference evidence="2" key="2">
    <citation type="submission" date="2018-03" db="EMBL/GenBank/DDBJ databases">
        <title>The Triticum urartu genome reveals the dynamic nature of wheat genome evolution.</title>
        <authorList>
            <person name="Ling H."/>
            <person name="Ma B."/>
            <person name="Shi X."/>
            <person name="Liu H."/>
            <person name="Dong L."/>
            <person name="Sun H."/>
            <person name="Cao Y."/>
            <person name="Gao Q."/>
            <person name="Zheng S."/>
            <person name="Li Y."/>
            <person name="Yu Y."/>
            <person name="Du H."/>
            <person name="Qi M."/>
            <person name="Li Y."/>
            <person name="Yu H."/>
            <person name="Cui Y."/>
            <person name="Wang N."/>
            <person name="Chen C."/>
            <person name="Wu H."/>
            <person name="Zhao Y."/>
            <person name="Zhang J."/>
            <person name="Li Y."/>
            <person name="Zhou W."/>
            <person name="Zhang B."/>
            <person name="Hu W."/>
            <person name="Eijk M."/>
            <person name="Tang J."/>
            <person name="Witsenboer H."/>
            <person name="Zhao S."/>
            <person name="Li Z."/>
            <person name="Zhang A."/>
            <person name="Wang D."/>
            <person name="Liang C."/>
        </authorList>
    </citation>
    <scope>NUCLEOTIDE SEQUENCE [LARGE SCALE GENOMIC DNA]</scope>
    <source>
        <strain evidence="2">cv. G1812</strain>
    </source>
</reference>
<feature type="compositionally biased region" description="Basic residues" evidence="1">
    <location>
        <begin position="34"/>
        <end position="45"/>
    </location>
</feature>
<reference evidence="2" key="3">
    <citation type="submission" date="2022-06" db="UniProtKB">
        <authorList>
            <consortium name="EnsemblPlants"/>
        </authorList>
    </citation>
    <scope>IDENTIFICATION</scope>
</reference>
<feature type="compositionally biased region" description="Basic and acidic residues" evidence="1">
    <location>
        <begin position="53"/>
        <end position="75"/>
    </location>
</feature>
<dbReference type="EnsemblPlants" id="TuG1812G0300000401.01.T01">
    <property type="protein sequence ID" value="TuG1812G0300000401.01.T01.cds241781"/>
    <property type="gene ID" value="TuG1812G0300000401.01"/>
</dbReference>
<dbReference type="Gramene" id="TuG1812G0300000401.01.T01">
    <property type="protein sequence ID" value="TuG1812G0300000401.01.T01.cds241781"/>
    <property type="gene ID" value="TuG1812G0300000401.01"/>
</dbReference>
<sequence length="103" mass="11204">PRLPRLRLPLRPRHPGLRLAGRVLLRADGLLRGPGRRGALRRAGRRGGPPRPEAPRRQLPEIPRHGDGAGADGRRARGRAGAGPAAQLVTTPVDREPRTLLLR</sequence>
<dbReference type="AlphaFoldDB" id="A0A8R7TQ76"/>
<accession>A0A8R7TQ76</accession>
<protein>
    <submittedName>
        <fullName evidence="2">Uncharacterized protein</fullName>
    </submittedName>
</protein>
<feature type="compositionally biased region" description="Basic and acidic residues" evidence="1">
    <location>
        <begin position="93"/>
        <end position="103"/>
    </location>
</feature>
<keyword evidence="3" id="KW-1185">Reference proteome</keyword>
<feature type="region of interest" description="Disordered" evidence="1">
    <location>
        <begin position="31"/>
        <end position="103"/>
    </location>
</feature>